<gene>
    <name evidence="2" type="ORF">AC578_7961</name>
</gene>
<dbReference type="AlphaFoldDB" id="A0A139HP79"/>
<evidence type="ECO:0000313" key="3">
    <source>
        <dbReference type="Proteomes" id="UP000070133"/>
    </source>
</evidence>
<proteinExistence type="predicted"/>
<accession>A0A139HP79</accession>
<sequence length="53" mass="5775">MLYSLRSRPQNLSTRNIYPRTGPKSQTPLGPLPALLPPTLANSAQANTQISEL</sequence>
<feature type="non-terminal residue" evidence="2">
    <location>
        <position position="53"/>
    </location>
</feature>
<protein>
    <submittedName>
        <fullName evidence="2">Uncharacterized protein</fullName>
    </submittedName>
</protein>
<dbReference type="EMBL" id="LFZN01000022">
    <property type="protein sequence ID" value="KXT04291.1"/>
    <property type="molecule type" value="Genomic_DNA"/>
</dbReference>
<keyword evidence="3" id="KW-1185">Reference proteome</keyword>
<comment type="caution">
    <text evidence="2">The sequence shown here is derived from an EMBL/GenBank/DDBJ whole genome shotgun (WGS) entry which is preliminary data.</text>
</comment>
<dbReference type="Proteomes" id="UP000070133">
    <property type="component" value="Unassembled WGS sequence"/>
</dbReference>
<organism evidence="2 3">
    <name type="scientific">Pseudocercospora eumusae</name>
    <dbReference type="NCBI Taxonomy" id="321146"/>
    <lineage>
        <taxon>Eukaryota</taxon>
        <taxon>Fungi</taxon>
        <taxon>Dikarya</taxon>
        <taxon>Ascomycota</taxon>
        <taxon>Pezizomycotina</taxon>
        <taxon>Dothideomycetes</taxon>
        <taxon>Dothideomycetidae</taxon>
        <taxon>Mycosphaerellales</taxon>
        <taxon>Mycosphaerellaceae</taxon>
        <taxon>Pseudocercospora</taxon>
    </lineage>
</organism>
<name>A0A139HP79_9PEZI</name>
<evidence type="ECO:0000313" key="2">
    <source>
        <dbReference type="EMBL" id="KXT04291.1"/>
    </source>
</evidence>
<feature type="region of interest" description="Disordered" evidence="1">
    <location>
        <begin position="1"/>
        <end position="33"/>
    </location>
</feature>
<evidence type="ECO:0000256" key="1">
    <source>
        <dbReference type="SAM" id="MobiDB-lite"/>
    </source>
</evidence>
<feature type="compositionally biased region" description="Polar residues" evidence="1">
    <location>
        <begin position="7"/>
        <end position="16"/>
    </location>
</feature>
<reference evidence="2 3" key="1">
    <citation type="submission" date="2015-07" db="EMBL/GenBank/DDBJ databases">
        <title>Comparative genomics of the Sigatoka disease complex on banana suggests a link between parallel evolutionary changes in Pseudocercospora fijiensis and Pseudocercospora eumusae and increased virulence on the banana host.</title>
        <authorList>
            <person name="Chang T.-C."/>
            <person name="Salvucci A."/>
            <person name="Crous P.W."/>
            <person name="Stergiopoulos I."/>
        </authorList>
    </citation>
    <scope>NUCLEOTIDE SEQUENCE [LARGE SCALE GENOMIC DNA]</scope>
    <source>
        <strain evidence="2 3">CBS 114824</strain>
    </source>
</reference>